<dbReference type="OrthoDB" id="3354475at2759"/>
<feature type="compositionally biased region" description="Basic and acidic residues" evidence="1">
    <location>
        <begin position="314"/>
        <end position="330"/>
    </location>
</feature>
<sequence length="609" mass="68260">MPQAVRPRQSVLRPVRAGTSPLPSVPHDTRRKQISMHRCLRINEILIIIFRLLGPGDVNALAQTSTIFQEPALDVLWHTQATLVNLLKCLPEDLWDIAVHVEDYEKAMPWIASQRENVSITRRRAVKDSDWDRFHYYSSRIASLRLYCPDPLILSTIKARASRIPLFPKLRSIAINYYRAEPYTDQMSCVVRCIRCVFLNPSLETLIVSDIPGKADAGIFSGFSTALQRKAPRIRYLKIQKSCGLGMPVLRRQRLPMVNFTAQHLVTFKCNYPLEGPDLAVLAHAPCLQRMDVSINYGADAEAHADDNTEDGVDDSHGHDHAKNAGERRGHTSLPFPALREAQLHGPTLRQCSAFLSGMTKASLKKLKIVSDEASHPGEALQLMRTVQRKCQPQDLTRLEVSDDIRYAPDLVGFLQRDQERPPDAGLLEPLLGFKKIKKLCVRLRDGVDLDDTMMAKLALAFPSLQRLFLEASDVRVTLPGLIPLVRHCPRLAELTMPINAAVDIDDHILSVLAEDLPLHKVMVWMSVGISPIRNSEAVARFLSTLSPALDDIRGHTHEDLGGCWDEVNKLALSLGSAAWVSQRDRDYSPVSDSDSEAESVFDTDWLWG</sequence>
<protein>
    <recommendedName>
        <fullName evidence="4">F-box domain-containing protein</fullName>
    </recommendedName>
</protein>
<keyword evidence="3" id="KW-1185">Reference proteome</keyword>
<dbReference type="EMBL" id="ML213503">
    <property type="protein sequence ID" value="TFK56436.1"/>
    <property type="molecule type" value="Genomic_DNA"/>
</dbReference>
<dbReference type="Gene3D" id="3.80.10.10">
    <property type="entry name" value="Ribonuclease Inhibitor"/>
    <property type="match status" value="1"/>
</dbReference>
<gene>
    <name evidence="2" type="ORF">OE88DRAFT_1649718</name>
</gene>
<accession>A0A5C3NIZ0</accession>
<proteinExistence type="predicted"/>
<evidence type="ECO:0000256" key="1">
    <source>
        <dbReference type="SAM" id="MobiDB-lite"/>
    </source>
</evidence>
<feature type="region of interest" description="Disordered" evidence="1">
    <location>
        <begin position="305"/>
        <end position="332"/>
    </location>
</feature>
<dbReference type="STRING" id="5364.A0A5C3NIZ0"/>
<reference evidence="2 3" key="1">
    <citation type="journal article" date="2019" name="Nat. Ecol. Evol.">
        <title>Megaphylogeny resolves global patterns of mushroom evolution.</title>
        <authorList>
            <person name="Varga T."/>
            <person name="Krizsan K."/>
            <person name="Foldi C."/>
            <person name="Dima B."/>
            <person name="Sanchez-Garcia M."/>
            <person name="Sanchez-Ramirez S."/>
            <person name="Szollosi G.J."/>
            <person name="Szarkandi J.G."/>
            <person name="Papp V."/>
            <person name="Albert L."/>
            <person name="Andreopoulos W."/>
            <person name="Angelini C."/>
            <person name="Antonin V."/>
            <person name="Barry K.W."/>
            <person name="Bougher N.L."/>
            <person name="Buchanan P."/>
            <person name="Buyck B."/>
            <person name="Bense V."/>
            <person name="Catcheside P."/>
            <person name="Chovatia M."/>
            <person name="Cooper J."/>
            <person name="Damon W."/>
            <person name="Desjardin D."/>
            <person name="Finy P."/>
            <person name="Geml J."/>
            <person name="Haridas S."/>
            <person name="Hughes K."/>
            <person name="Justo A."/>
            <person name="Karasinski D."/>
            <person name="Kautmanova I."/>
            <person name="Kiss B."/>
            <person name="Kocsube S."/>
            <person name="Kotiranta H."/>
            <person name="LaButti K.M."/>
            <person name="Lechner B.E."/>
            <person name="Liimatainen K."/>
            <person name="Lipzen A."/>
            <person name="Lukacs Z."/>
            <person name="Mihaltcheva S."/>
            <person name="Morgado L.N."/>
            <person name="Niskanen T."/>
            <person name="Noordeloos M.E."/>
            <person name="Ohm R.A."/>
            <person name="Ortiz-Santana B."/>
            <person name="Ovrebo C."/>
            <person name="Racz N."/>
            <person name="Riley R."/>
            <person name="Savchenko A."/>
            <person name="Shiryaev A."/>
            <person name="Soop K."/>
            <person name="Spirin V."/>
            <person name="Szebenyi C."/>
            <person name="Tomsovsky M."/>
            <person name="Tulloss R.E."/>
            <person name="Uehling J."/>
            <person name="Grigoriev I.V."/>
            <person name="Vagvolgyi C."/>
            <person name="Papp T."/>
            <person name="Martin F.M."/>
            <person name="Miettinen O."/>
            <person name="Hibbett D.S."/>
            <person name="Nagy L.G."/>
        </authorList>
    </citation>
    <scope>NUCLEOTIDE SEQUENCE [LARGE SCALE GENOMIC DNA]</scope>
    <source>
        <strain evidence="2 3">OMC1185</strain>
    </source>
</reference>
<dbReference type="AlphaFoldDB" id="A0A5C3NIZ0"/>
<dbReference type="Proteomes" id="UP000305948">
    <property type="component" value="Unassembled WGS sequence"/>
</dbReference>
<evidence type="ECO:0000313" key="2">
    <source>
        <dbReference type="EMBL" id="TFK56436.1"/>
    </source>
</evidence>
<dbReference type="InterPro" id="IPR032675">
    <property type="entry name" value="LRR_dom_sf"/>
</dbReference>
<evidence type="ECO:0000313" key="3">
    <source>
        <dbReference type="Proteomes" id="UP000305948"/>
    </source>
</evidence>
<organism evidence="2 3">
    <name type="scientific">Heliocybe sulcata</name>
    <dbReference type="NCBI Taxonomy" id="5364"/>
    <lineage>
        <taxon>Eukaryota</taxon>
        <taxon>Fungi</taxon>
        <taxon>Dikarya</taxon>
        <taxon>Basidiomycota</taxon>
        <taxon>Agaricomycotina</taxon>
        <taxon>Agaricomycetes</taxon>
        <taxon>Gloeophyllales</taxon>
        <taxon>Gloeophyllaceae</taxon>
        <taxon>Heliocybe</taxon>
    </lineage>
</organism>
<evidence type="ECO:0008006" key="4">
    <source>
        <dbReference type="Google" id="ProtNLM"/>
    </source>
</evidence>
<name>A0A5C3NIZ0_9AGAM</name>